<evidence type="ECO:0000259" key="12">
    <source>
        <dbReference type="PROSITE" id="PS51285"/>
    </source>
</evidence>
<dbReference type="GO" id="GO:0005524">
    <property type="term" value="F:ATP binding"/>
    <property type="evidence" value="ECO:0007669"/>
    <property type="project" value="UniProtKB-UniRule"/>
</dbReference>
<dbReference type="GO" id="GO:0035091">
    <property type="term" value="F:phosphatidylinositol binding"/>
    <property type="evidence" value="ECO:0007669"/>
    <property type="project" value="InterPro"/>
</dbReference>
<organism evidence="13 14">
    <name type="scientific">Daphnia galeata</name>
    <dbReference type="NCBI Taxonomy" id="27404"/>
    <lineage>
        <taxon>Eukaryota</taxon>
        <taxon>Metazoa</taxon>
        <taxon>Ecdysozoa</taxon>
        <taxon>Arthropoda</taxon>
        <taxon>Crustacea</taxon>
        <taxon>Branchiopoda</taxon>
        <taxon>Diplostraca</taxon>
        <taxon>Cladocera</taxon>
        <taxon>Anomopoda</taxon>
        <taxon>Daphniidae</taxon>
        <taxon>Daphnia</taxon>
    </lineage>
</organism>
<dbReference type="Gene3D" id="3.30.200.20">
    <property type="entry name" value="Phosphorylase Kinase, domain 1"/>
    <property type="match status" value="1"/>
</dbReference>
<keyword evidence="4" id="KW-0808">Transferase</keyword>
<dbReference type="PANTHER" id="PTHR24351">
    <property type="entry name" value="RIBOSOMAL PROTEIN S6 KINASE"/>
    <property type="match status" value="1"/>
</dbReference>
<dbReference type="PROSITE" id="PS00108">
    <property type="entry name" value="PROTEIN_KINASE_ST"/>
    <property type="match status" value="1"/>
</dbReference>
<dbReference type="SMART" id="SM00220">
    <property type="entry name" value="S_TKc"/>
    <property type="match status" value="1"/>
</dbReference>
<comment type="similarity">
    <text evidence="1">Belongs to the protein kinase superfamily. AGC Ser/Thr protein kinase family.</text>
</comment>
<protein>
    <submittedName>
        <fullName evidence="13">Uncharacterized protein</fullName>
    </submittedName>
</protein>
<dbReference type="PROSITE" id="PS50195">
    <property type="entry name" value="PX"/>
    <property type="match status" value="1"/>
</dbReference>
<evidence type="ECO:0000256" key="4">
    <source>
        <dbReference type="ARBA" id="ARBA00022679"/>
    </source>
</evidence>
<dbReference type="FunFam" id="1.10.510.10:FF:000008">
    <property type="entry name" value="Non-specific serine/threonine protein kinase"/>
    <property type="match status" value="1"/>
</dbReference>
<evidence type="ECO:0000256" key="5">
    <source>
        <dbReference type="ARBA" id="ARBA00022741"/>
    </source>
</evidence>
<feature type="region of interest" description="Disordered" evidence="9">
    <location>
        <begin position="136"/>
        <end position="200"/>
    </location>
</feature>
<comment type="caution">
    <text evidence="13">The sequence shown here is derived from an EMBL/GenBank/DDBJ whole genome shotgun (WGS) entry which is preliminary data.</text>
</comment>
<accession>A0A8J2RS47</accession>
<evidence type="ECO:0000256" key="9">
    <source>
        <dbReference type="SAM" id="MobiDB-lite"/>
    </source>
</evidence>
<evidence type="ECO:0000259" key="10">
    <source>
        <dbReference type="PROSITE" id="PS50011"/>
    </source>
</evidence>
<dbReference type="Proteomes" id="UP000789390">
    <property type="component" value="Unassembled WGS sequence"/>
</dbReference>
<feature type="binding site" evidence="8">
    <location>
        <position position="253"/>
    </location>
    <ligand>
        <name>ATP</name>
        <dbReference type="ChEBI" id="CHEBI:30616"/>
    </ligand>
</feature>
<gene>
    <name evidence="13" type="ORF">DGAL_LOCUS13201</name>
</gene>
<dbReference type="PROSITE" id="PS50011">
    <property type="entry name" value="PROTEIN_KINASE_DOM"/>
    <property type="match status" value="1"/>
</dbReference>
<evidence type="ECO:0000256" key="2">
    <source>
        <dbReference type="ARBA" id="ARBA00022527"/>
    </source>
</evidence>
<evidence type="ECO:0000256" key="8">
    <source>
        <dbReference type="PROSITE-ProRule" id="PRU10141"/>
    </source>
</evidence>
<feature type="domain" description="AGC-kinase C-terminal" evidence="12">
    <location>
        <begin position="486"/>
        <end position="560"/>
    </location>
</feature>
<dbReference type="SMART" id="SM00133">
    <property type="entry name" value="S_TK_X"/>
    <property type="match status" value="1"/>
</dbReference>
<dbReference type="Pfam" id="PF00069">
    <property type="entry name" value="Pkinase"/>
    <property type="match status" value="1"/>
</dbReference>
<feature type="compositionally biased region" description="Polar residues" evidence="9">
    <location>
        <begin position="141"/>
        <end position="158"/>
    </location>
</feature>
<dbReference type="InterPro" id="IPR000719">
    <property type="entry name" value="Prot_kinase_dom"/>
</dbReference>
<proteinExistence type="inferred from homology"/>
<keyword evidence="3" id="KW-0597">Phosphoprotein</keyword>
<feature type="domain" description="PX" evidence="11">
    <location>
        <begin position="27"/>
        <end position="139"/>
    </location>
</feature>
<sequence>MHKITSHFMSIVRPVLTVENTSPTRKPTLTALVTSAQVMETASKKYAVYHVEMKDAGRSWDVYRRYTEFCRLHAVLKKQIAGLNLKLPGKRLFGSNFDPAFLKSRCDGLTEYIRLIINDGRLLSIREVREFLSLDERSNAKKSANSDDSGVETSSGNESGDGRQATRSSEDENESDESRPGSAMINITPATPNHHLSISQRSVPIVKGNINLGPSERPLKPDDFEFLRVLGRGSFGKVLLARRYADQHLYAVKVLEKRAVVRRNETQHIMAERNVLRNNQLHPFLVSLHASFQTREKLYFVLDFVNGGELFFHLQRERHFSEARARFYSAEMASALGYLHSAGVVYRDLKPENILLDSEGHLVLTDFGLCKEGLVDSDQTTATFCGTPEYLAPEVIRKEAYGRSVDWWCLGAVLYEMLYGLPPFYSRDTAVMYDAILNKPLHFRDHIPVSTAGKDLLSALLQKDGRTRLGSGPADFEDVRNHDFYRCLNWNDLMQRKMTPPFRPELNDAYDLRNIDPEFTREPVPASLLQARSVRAASSLGCRDGDNVFAGFSYVPTTLS</sequence>
<dbReference type="Pfam" id="PF00787">
    <property type="entry name" value="PX"/>
    <property type="match status" value="1"/>
</dbReference>
<dbReference type="OrthoDB" id="63267at2759"/>
<feature type="compositionally biased region" description="Polar residues" evidence="9">
    <location>
        <begin position="188"/>
        <end position="200"/>
    </location>
</feature>
<keyword evidence="14" id="KW-1185">Reference proteome</keyword>
<keyword evidence="5 8" id="KW-0547">Nucleotide-binding</keyword>
<dbReference type="Gene3D" id="3.30.1520.10">
    <property type="entry name" value="Phox-like domain"/>
    <property type="match status" value="1"/>
</dbReference>
<dbReference type="AlphaFoldDB" id="A0A8J2RS47"/>
<dbReference type="SMART" id="SM00312">
    <property type="entry name" value="PX"/>
    <property type="match status" value="1"/>
</dbReference>
<evidence type="ECO:0000256" key="7">
    <source>
        <dbReference type="ARBA" id="ARBA00022840"/>
    </source>
</evidence>
<keyword evidence="2" id="KW-0723">Serine/threonine-protein kinase</keyword>
<reference evidence="13" key="1">
    <citation type="submission" date="2021-11" db="EMBL/GenBank/DDBJ databases">
        <authorList>
            <person name="Schell T."/>
        </authorList>
    </citation>
    <scope>NUCLEOTIDE SEQUENCE</scope>
    <source>
        <strain evidence="13">M5</strain>
    </source>
</reference>
<dbReference type="InterPro" id="IPR036871">
    <property type="entry name" value="PX_dom_sf"/>
</dbReference>
<evidence type="ECO:0000256" key="3">
    <source>
        <dbReference type="ARBA" id="ARBA00022553"/>
    </source>
</evidence>
<dbReference type="InterPro" id="IPR017892">
    <property type="entry name" value="Pkinase_C"/>
</dbReference>
<dbReference type="EMBL" id="CAKKLH010000294">
    <property type="protein sequence ID" value="CAH0109717.1"/>
    <property type="molecule type" value="Genomic_DNA"/>
</dbReference>
<dbReference type="CDD" id="cd05575">
    <property type="entry name" value="STKc_SGK"/>
    <property type="match status" value="1"/>
</dbReference>
<keyword evidence="6" id="KW-0418">Kinase</keyword>
<keyword evidence="7 8" id="KW-0067">ATP-binding</keyword>
<dbReference type="FunFam" id="3.30.200.20:FF:000103">
    <property type="entry name" value="Protein kinase C"/>
    <property type="match status" value="1"/>
</dbReference>
<feature type="domain" description="Protein kinase" evidence="10">
    <location>
        <begin position="224"/>
        <end position="485"/>
    </location>
</feature>
<dbReference type="InterPro" id="IPR011009">
    <property type="entry name" value="Kinase-like_dom_sf"/>
</dbReference>
<evidence type="ECO:0000256" key="6">
    <source>
        <dbReference type="ARBA" id="ARBA00022777"/>
    </source>
</evidence>
<evidence type="ECO:0000313" key="13">
    <source>
        <dbReference type="EMBL" id="CAH0109717.1"/>
    </source>
</evidence>
<dbReference type="Gene3D" id="1.10.510.10">
    <property type="entry name" value="Transferase(Phosphotransferase) domain 1"/>
    <property type="match status" value="1"/>
</dbReference>
<dbReference type="PROSITE" id="PS00107">
    <property type="entry name" value="PROTEIN_KINASE_ATP"/>
    <property type="match status" value="1"/>
</dbReference>
<dbReference type="GO" id="GO:0004674">
    <property type="term" value="F:protein serine/threonine kinase activity"/>
    <property type="evidence" value="ECO:0007669"/>
    <property type="project" value="UniProtKB-KW"/>
</dbReference>
<evidence type="ECO:0000256" key="1">
    <source>
        <dbReference type="ARBA" id="ARBA00009903"/>
    </source>
</evidence>
<evidence type="ECO:0000259" key="11">
    <source>
        <dbReference type="PROSITE" id="PS50195"/>
    </source>
</evidence>
<dbReference type="InterPro" id="IPR008271">
    <property type="entry name" value="Ser/Thr_kinase_AS"/>
</dbReference>
<dbReference type="SUPFAM" id="SSF64268">
    <property type="entry name" value="PX domain"/>
    <property type="match status" value="1"/>
</dbReference>
<evidence type="ECO:0000313" key="14">
    <source>
        <dbReference type="Proteomes" id="UP000789390"/>
    </source>
</evidence>
<dbReference type="PROSITE" id="PS51285">
    <property type="entry name" value="AGC_KINASE_CTER"/>
    <property type="match status" value="1"/>
</dbReference>
<dbReference type="InterPro" id="IPR000961">
    <property type="entry name" value="AGC-kinase_C"/>
</dbReference>
<dbReference type="SUPFAM" id="SSF56112">
    <property type="entry name" value="Protein kinase-like (PK-like)"/>
    <property type="match status" value="1"/>
</dbReference>
<dbReference type="Pfam" id="PF00433">
    <property type="entry name" value="Pkinase_C"/>
    <property type="match status" value="1"/>
</dbReference>
<name>A0A8J2RS47_9CRUS</name>
<dbReference type="InterPro" id="IPR017441">
    <property type="entry name" value="Protein_kinase_ATP_BS"/>
</dbReference>
<dbReference type="InterPro" id="IPR001683">
    <property type="entry name" value="PX_dom"/>
</dbReference>